<accession>Q83L03</accession>
<organism evidence="1 2">
    <name type="scientific">Shigella flexneri</name>
    <dbReference type="NCBI Taxonomy" id="623"/>
    <lineage>
        <taxon>Bacteria</taxon>
        <taxon>Pseudomonadati</taxon>
        <taxon>Pseudomonadota</taxon>
        <taxon>Gammaproteobacteria</taxon>
        <taxon>Enterobacterales</taxon>
        <taxon>Enterobacteriaceae</taxon>
        <taxon>Shigella</taxon>
    </lineage>
</organism>
<gene>
    <name evidence="1" type="ordered locus">SF1601</name>
</gene>
<accession>Q7UCG0</accession>
<dbReference type="AlphaFoldDB" id="A0A0H2UZJ1"/>
<dbReference type="Proteomes" id="UP000001006">
    <property type="component" value="Chromosome"/>
</dbReference>
<sequence length="166" mass="18497">MTSDNKQEYTIHIFGQDITSQDGLFRLDEIRRVGIQIGKVEDNRSTEVARFMRTKAGRSLTNPENGFVKKINMGHLGTSWLADPVAAIEFGRWLDLGYGLAVTRAFVSMTSSATVQSAVASAEDIKPETKEFIQRHGTGLYIAGREVSQAEYSDYQAVTAGRCEWR</sequence>
<accession>A0A0H2UZJ1</accession>
<keyword evidence="2" id="KW-1185">Reference proteome</keyword>
<dbReference type="EMBL" id="AE005674">
    <property type="protein sequence ID" value="AAN43186.2"/>
    <property type="molecule type" value="Genomic_DNA"/>
</dbReference>
<dbReference type="RefSeq" id="WP_000199921.1">
    <property type="nucleotide sequence ID" value="NZ_BSBP01000123.1"/>
</dbReference>
<dbReference type="GeneID" id="1023400"/>
<protein>
    <submittedName>
        <fullName evidence="1">Uncharacterized protein</fullName>
    </submittedName>
</protein>
<accession>A0A2G3F8D0</accession>
<reference evidence="1 2" key="1">
    <citation type="journal article" date="2002" name="Nucleic Acids Res.">
        <title>Genome sequence of Shigella flexneri 2a: insights into pathogenicity through comparison with genomes of Escherichia coli K12 and O157.</title>
        <authorList>
            <person name="Jin Q."/>
            <person name="Yuan Z."/>
            <person name="Xu J."/>
            <person name="Wang Y."/>
            <person name="Shen Y."/>
            <person name="Lu W."/>
            <person name="Wang J."/>
            <person name="Liu H."/>
            <person name="Yang J."/>
            <person name="Yang F."/>
            <person name="Zhang X."/>
            <person name="Zhang J."/>
            <person name="Yang G."/>
            <person name="Wu H."/>
            <person name="Qu D."/>
            <person name="Dong J."/>
            <person name="Sun L."/>
            <person name="Xue Y."/>
            <person name="Zhao A."/>
            <person name="Gao Y."/>
            <person name="Zhu J."/>
            <person name="Kan B."/>
            <person name="Ding K."/>
            <person name="Chen S."/>
            <person name="Cheng H."/>
            <person name="Yao Z."/>
            <person name="He B."/>
            <person name="Chen R."/>
            <person name="Ma D."/>
            <person name="Qiang B."/>
            <person name="Wen Y."/>
            <person name="Hou Y."/>
            <person name="Yu J."/>
        </authorList>
    </citation>
    <scope>NUCLEOTIDE SEQUENCE [LARGE SCALE GENOMIC DNA]</scope>
    <source>
        <strain evidence="2">301 / Serotype 2a</strain>
    </source>
</reference>
<evidence type="ECO:0000313" key="1">
    <source>
        <dbReference type="EMBL" id="AAN43186.2"/>
    </source>
</evidence>
<evidence type="ECO:0000313" key="2">
    <source>
        <dbReference type="Proteomes" id="UP000001006"/>
    </source>
</evidence>
<proteinExistence type="predicted"/>
<dbReference type="RefSeq" id="NP_707479.2">
    <property type="nucleotide sequence ID" value="NC_004337.2"/>
</dbReference>
<dbReference type="PaxDb" id="198214-SF1601"/>
<dbReference type="KEGG" id="sfl:SF1601"/>
<dbReference type="PATRIC" id="fig|623.158.peg.1764"/>
<name>A0A0H2UZJ1_SHIFL</name>